<dbReference type="EMBL" id="FZQP02001114">
    <property type="protein sequence ID" value="VVC91661.1"/>
    <property type="molecule type" value="Genomic_DNA"/>
</dbReference>
<name>A0A5E4Q086_9NEOP</name>
<organism evidence="1 2">
    <name type="scientific">Leptidea sinapis</name>
    <dbReference type="NCBI Taxonomy" id="189913"/>
    <lineage>
        <taxon>Eukaryota</taxon>
        <taxon>Metazoa</taxon>
        <taxon>Ecdysozoa</taxon>
        <taxon>Arthropoda</taxon>
        <taxon>Hexapoda</taxon>
        <taxon>Insecta</taxon>
        <taxon>Pterygota</taxon>
        <taxon>Neoptera</taxon>
        <taxon>Endopterygota</taxon>
        <taxon>Lepidoptera</taxon>
        <taxon>Glossata</taxon>
        <taxon>Ditrysia</taxon>
        <taxon>Papilionoidea</taxon>
        <taxon>Pieridae</taxon>
        <taxon>Dismorphiinae</taxon>
        <taxon>Leptidea</taxon>
    </lineage>
</organism>
<evidence type="ECO:0000313" key="2">
    <source>
        <dbReference type="Proteomes" id="UP000324832"/>
    </source>
</evidence>
<keyword evidence="2" id="KW-1185">Reference proteome</keyword>
<reference evidence="1 2" key="1">
    <citation type="submission" date="2017-07" db="EMBL/GenBank/DDBJ databases">
        <authorList>
            <person name="Talla V."/>
            <person name="Backstrom N."/>
        </authorList>
    </citation>
    <scope>NUCLEOTIDE SEQUENCE [LARGE SCALE GENOMIC DNA]</scope>
</reference>
<evidence type="ECO:0000313" key="1">
    <source>
        <dbReference type="EMBL" id="VVC91661.1"/>
    </source>
</evidence>
<dbReference type="AlphaFoldDB" id="A0A5E4Q086"/>
<gene>
    <name evidence="1" type="ORF">LSINAPIS_LOCUS4289</name>
</gene>
<proteinExistence type="predicted"/>
<accession>A0A5E4Q086</accession>
<dbReference type="Proteomes" id="UP000324832">
    <property type="component" value="Unassembled WGS sequence"/>
</dbReference>
<protein>
    <submittedName>
        <fullName evidence="1">Uncharacterized protein</fullName>
    </submittedName>
</protein>
<sequence length="102" mass="11413">MCTDLYIIAINQNRRPRRTVVIIKNRARVNLSLSATARSPIPDQLAQVIKRVRARPGITCPWSFVATARRLRPLPKLLRSLSIVSTSALLTVAPNGRARSDR</sequence>